<dbReference type="RefSeq" id="WP_136535589.1">
    <property type="nucleotide sequence ID" value="NZ_STGY01000059.1"/>
</dbReference>
<protein>
    <submittedName>
        <fullName evidence="1">Uncharacterized protein</fullName>
    </submittedName>
</protein>
<sequence>MSLDYDDEDRLDCIEVINLQGQIYVEGLQVVGLTPHQFIEGMAARGHDVIGPVVGIYAIPELGLRTGDTYDPRTQGTVIDGITLYEEETDPDFLG</sequence>
<comment type="caution">
    <text evidence="1">The sequence shown here is derived from an EMBL/GenBank/DDBJ whole genome shotgun (WGS) entry which is preliminary data.</text>
</comment>
<dbReference type="EMBL" id="STGY01000059">
    <property type="protein sequence ID" value="THV40124.1"/>
    <property type="molecule type" value="Genomic_DNA"/>
</dbReference>
<keyword evidence="2" id="KW-1185">Reference proteome</keyword>
<reference evidence="2" key="1">
    <citation type="submission" date="2019-04" db="EMBL/GenBank/DDBJ databases">
        <title>Nocardioides xinjiangensis sp. nov.</title>
        <authorList>
            <person name="Liu S."/>
        </authorList>
    </citation>
    <scope>NUCLEOTIDE SEQUENCE [LARGE SCALE GENOMIC DNA]</scope>
    <source>
        <strain evidence="2">18</strain>
    </source>
</reference>
<organism evidence="1 2">
    <name type="scientific">Glycomyces buryatensis</name>
    <dbReference type="NCBI Taxonomy" id="2570927"/>
    <lineage>
        <taxon>Bacteria</taxon>
        <taxon>Bacillati</taxon>
        <taxon>Actinomycetota</taxon>
        <taxon>Actinomycetes</taxon>
        <taxon>Glycomycetales</taxon>
        <taxon>Glycomycetaceae</taxon>
        <taxon>Glycomyces</taxon>
    </lineage>
</organism>
<accession>A0A4S8QHG2</accession>
<gene>
    <name evidence="1" type="ORF">FAB82_16235</name>
</gene>
<dbReference type="Proteomes" id="UP000308760">
    <property type="component" value="Unassembled WGS sequence"/>
</dbReference>
<dbReference type="AlphaFoldDB" id="A0A4S8QHG2"/>
<reference evidence="1 2" key="2">
    <citation type="submission" date="2019-05" db="EMBL/GenBank/DDBJ databases">
        <title>Glycomyces buryatensis sp. nov.</title>
        <authorList>
            <person name="Nikitina E."/>
        </authorList>
    </citation>
    <scope>NUCLEOTIDE SEQUENCE [LARGE SCALE GENOMIC DNA]</scope>
    <source>
        <strain evidence="1 2">18</strain>
    </source>
</reference>
<dbReference type="OrthoDB" id="9944629at2"/>
<name>A0A4S8QHG2_9ACTN</name>
<evidence type="ECO:0000313" key="1">
    <source>
        <dbReference type="EMBL" id="THV40124.1"/>
    </source>
</evidence>
<proteinExistence type="predicted"/>
<evidence type="ECO:0000313" key="2">
    <source>
        <dbReference type="Proteomes" id="UP000308760"/>
    </source>
</evidence>